<keyword evidence="3" id="KW-1185">Reference proteome</keyword>
<feature type="domain" description="Gcp-like" evidence="1">
    <location>
        <begin position="58"/>
        <end position="159"/>
    </location>
</feature>
<sequence>MSDLNPNQYALGLHTTSLQLGLSLINFARETRSETWDIDRELSTYLHQYLMKFIHPQTWQDLTFIAVAKGPGSFTSSRIGVVTARTLAQQLNIPLFGISTLAAWVWFNQDHYPPNSLIPVQMKASRGQLYVAIYQKMNQGQTLSPILADTVMNPETWVQTLKDYNIDSEVLVSPPALGNTVTSLLDLAYYDWQQGKRPHWSEVIPFYGMSVIS</sequence>
<dbReference type="InterPro" id="IPR000905">
    <property type="entry name" value="Gcp-like_dom"/>
</dbReference>
<dbReference type="KEGG" id="cyp:PCC8801_1987"/>
<dbReference type="eggNOG" id="COG1214">
    <property type="taxonomic scope" value="Bacteria"/>
</dbReference>
<evidence type="ECO:0000313" key="3">
    <source>
        <dbReference type="Proteomes" id="UP000008204"/>
    </source>
</evidence>
<dbReference type="OrthoDB" id="9784166at2"/>
<dbReference type="GO" id="GO:0008233">
    <property type="term" value="F:peptidase activity"/>
    <property type="evidence" value="ECO:0007669"/>
    <property type="project" value="UniProtKB-KW"/>
</dbReference>
<evidence type="ECO:0000259" key="1">
    <source>
        <dbReference type="Pfam" id="PF00814"/>
    </source>
</evidence>
<dbReference type="InterPro" id="IPR043129">
    <property type="entry name" value="ATPase_NBD"/>
</dbReference>
<dbReference type="STRING" id="41431.PCC8801_1987"/>
<dbReference type="PANTHER" id="PTHR11735:SF11">
    <property type="entry name" value="TRNA THREONYLCARBAMOYLADENOSINE BIOSYNTHESIS PROTEIN TSAB"/>
    <property type="match status" value="1"/>
</dbReference>
<dbReference type="Gene3D" id="3.30.420.200">
    <property type="match status" value="1"/>
</dbReference>
<dbReference type="GO" id="GO:0006508">
    <property type="term" value="P:proteolysis"/>
    <property type="evidence" value="ECO:0007669"/>
    <property type="project" value="UniProtKB-KW"/>
</dbReference>
<reference evidence="3" key="1">
    <citation type="journal article" date="2011" name="MBio">
        <title>Novel metabolic attributes of the genus Cyanothece, comprising a group of unicellular nitrogen-fixing Cyanobacteria.</title>
        <authorList>
            <person name="Bandyopadhyay A."/>
            <person name="Elvitigala T."/>
            <person name="Welsh E."/>
            <person name="Stockel J."/>
            <person name="Liberton M."/>
            <person name="Min H."/>
            <person name="Sherman L.A."/>
            <person name="Pakrasi H.B."/>
        </authorList>
    </citation>
    <scope>NUCLEOTIDE SEQUENCE [LARGE SCALE GENOMIC DNA]</scope>
    <source>
        <strain evidence="3">PCC 8801</strain>
    </source>
</reference>
<dbReference type="SUPFAM" id="SSF53067">
    <property type="entry name" value="Actin-like ATPase domain"/>
    <property type="match status" value="2"/>
</dbReference>
<name>B7JYU8_RIPO1</name>
<dbReference type="GO" id="GO:0005829">
    <property type="term" value="C:cytosol"/>
    <property type="evidence" value="ECO:0007669"/>
    <property type="project" value="TreeGrafter"/>
</dbReference>
<dbReference type="Proteomes" id="UP000008204">
    <property type="component" value="Chromosome"/>
</dbReference>
<dbReference type="EMBL" id="CP001287">
    <property type="protein sequence ID" value="ACK66025.1"/>
    <property type="molecule type" value="Genomic_DNA"/>
</dbReference>
<dbReference type="Pfam" id="PF00814">
    <property type="entry name" value="TsaD"/>
    <property type="match status" value="1"/>
</dbReference>
<dbReference type="NCBIfam" id="TIGR03725">
    <property type="entry name" value="T6A_YeaZ"/>
    <property type="match status" value="1"/>
</dbReference>
<evidence type="ECO:0000313" key="2">
    <source>
        <dbReference type="EMBL" id="ACK66025.1"/>
    </source>
</evidence>
<dbReference type="RefSeq" id="WP_012595296.1">
    <property type="nucleotide sequence ID" value="NC_011726.1"/>
</dbReference>
<keyword evidence="2" id="KW-0645">Protease</keyword>
<accession>B7JYU8</accession>
<organism evidence="2 3">
    <name type="scientific">Rippkaea orientalis (strain PCC 8801 / RF-1)</name>
    <name type="common">Cyanothece sp. (strain PCC 8801)</name>
    <dbReference type="NCBI Taxonomy" id="41431"/>
    <lineage>
        <taxon>Bacteria</taxon>
        <taxon>Bacillati</taxon>
        <taxon>Cyanobacteriota</taxon>
        <taxon>Cyanophyceae</taxon>
        <taxon>Oscillatoriophycideae</taxon>
        <taxon>Chroococcales</taxon>
        <taxon>Aphanothecaceae</taxon>
        <taxon>Rippkaea</taxon>
        <taxon>Rippkaea orientalis</taxon>
    </lineage>
</organism>
<dbReference type="InterPro" id="IPR022496">
    <property type="entry name" value="T6A_TsaB"/>
</dbReference>
<gene>
    <name evidence="2" type="ordered locus">PCC8801_1987</name>
</gene>
<dbReference type="Gene3D" id="3.30.420.40">
    <property type="match status" value="1"/>
</dbReference>
<dbReference type="AlphaFoldDB" id="B7JYU8"/>
<dbReference type="HOGENOM" id="CLU_099872_1_0_3"/>
<dbReference type="GO" id="GO:0002949">
    <property type="term" value="P:tRNA threonylcarbamoyladenosine modification"/>
    <property type="evidence" value="ECO:0007669"/>
    <property type="project" value="InterPro"/>
</dbReference>
<proteinExistence type="predicted"/>
<dbReference type="PANTHER" id="PTHR11735">
    <property type="entry name" value="TRNA N6-ADENOSINE THREONYLCARBAMOYLTRANSFERASE"/>
    <property type="match status" value="1"/>
</dbReference>
<keyword evidence="2" id="KW-0378">Hydrolase</keyword>
<protein>
    <submittedName>
        <fullName evidence="2">Peptidase M22 glycoprotease</fullName>
    </submittedName>
</protein>